<evidence type="ECO:0000313" key="2">
    <source>
        <dbReference type="EMBL" id="NYI84849.1"/>
    </source>
</evidence>
<keyword evidence="3" id="KW-1185">Reference proteome</keyword>
<organism evidence="2 3">
    <name type="scientific">Saccharopolyspora hordei</name>
    <dbReference type="NCBI Taxonomy" id="1838"/>
    <lineage>
        <taxon>Bacteria</taxon>
        <taxon>Bacillati</taxon>
        <taxon>Actinomycetota</taxon>
        <taxon>Actinomycetes</taxon>
        <taxon>Pseudonocardiales</taxon>
        <taxon>Pseudonocardiaceae</taxon>
        <taxon>Saccharopolyspora</taxon>
    </lineage>
</organism>
<name>A0A853ANT0_9PSEU</name>
<accession>A0A853ANT0</accession>
<gene>
    <name evidence="2" type="ORF">HNR68_003479</name>
</gene>
<protein>
    <submittedName>
        <fullName evidence="2">Uncharacterized protein</fullName>
    </submittedName>
</protein>
<comment type="caution">
    <text evidence="2">The sequence shown here is derived from an EMBL/GenBank/DDBJ whole genome shotgun (WGS) entry which is preliminary data.</text>
</comment>
<reference evidence="2 3" key="1">
    <citation type="submission" date="2020-07" db="EMBL/GenBank/DDBJ databases">
        <title>Sequencing the genomes of 1000 actinobacteria strains.</title>
        <authorList>
            <person name="Klenk H.-P."/>
        </authorList>
    </citation>
    <scope>NUCLEOTIDE SEQUENCE [LARGE SCALE GENOMIC DNA]</scope>
    <source>
        <strain evidence="2 3">DSM 44065</strain>
    </source>
</reference>
<dbReference type="EMBL" id="JACCFJ010000001">
    <property type="protein sequence ID" value="NYI84849.1"/>
    <property type="molecule type" value="Genomic_DNA"/>
</dbReference>
<sequence>MAVSETGLQARVRVAVTRTGHPTEFRDGPGGPPPSRERAAGVPR</sequence>
<dbReference type="AlphaFoldDB" id="A0A853ANT0"/>
<feature type="compositionally biased region" description="Basic and acidic residues" evidence="1">
    <location>
        <begin position="35"/>
        <end position="44"/>
    </location>
</feature>
<feature type="region of interest" description="Disordered" evidence="1">
    <location>
        <begin position="1"/>
        <end position="44"/>
    </location>
</feature>
<dbReference type="Proteomes" id="UP000587002">
    <property type="component" value="Unassembled WGS sequence"/>
</dbReference>
<evidence type="ECO:0000256" key="1">
    <source>
        <dbReference type="SAM" id="MobiDB-lite"/>
    </source>
</evidence>
<evidence type="ECO:0000313" key="3">
    <source>
        <dbReference type="Proteomes" id="UP000587002"/>
    </source>
</evidence>
<proteinExistence type="predicted"/>